<accession>A0A8A7KEG9</accession>
<feature type="active site" evidence="3">
    <location>
        <position position="46"/>
    </location>
</feature>
<dbReference type="PANTHER" id="PTHR13774:SF39">
    <property type="entry name" value="BIOSYNTHESIS PROTEIN, PUTATIVE-RELATED"/>
    <property type="match status" value="1"/>
</dbReference>
<dbReference type="NCBIfam" id="TIGR00654">
    <property type="entry name" value="PhzF_family"/>
    <property type="match status" value="1"/>
</dbReference>
<dbReference type="Pfam" id="PF02567">
    <property type="entry name" value="PhzC-PhzF"/>
    <property type="match status" value="1"/>
</dbReference>
<comment type="similarity">
    <text evidence="1">Belongs to the PhzF family.</text>
</comment>
<reference evidence="4" key="1">
    <citation type="submission" date="2019-12" db="EMBL/GenBank/DDBJ databases">
        <authorList>
            <person name="zhang j."/>
            <person name="sun C.M."/>
        </authorList>
    </citation>
    <scope>NUCLEOTIDE SEQUENCE</scope>
    <source>
        <strain evidence="4">NS-1</strain>
    </source>
</reference>
<organism evidence="4 5">
    <name type="scientific">Iocasia fonsfrigidae</name>
    <dbReference type="NCBI Taxonomy" id="2682810"/>
    <lineage>
        <taxon>Bacteria</taxon>
        <taxon>Bacillati</taxon>
        <taxon>Bacillota</taxon>
        <taxon>Clostridia</taxon>
        <taxon>Halanaerobiales</taxon>
        <taxon>Halanaerobiaceae</taxon>
        <taxon>Iocasia</taxon>
    </lineage>
</organism>
<evidence type="ECO:0000313" key="4">
    <source>
        <dbReference type="EMBL" id="QTL97839.1"/>
    </source>
</evidence>
<keyword evidence="5" id="KW-1185">Reference proteome</keyword>
<dbReference type="Gene3D" id="3.10.310.10">
    <property type="entry name" value="Diaminopimelate Epimerase, Chain A, domain 1"/>
    <property type="match status" value="2"/>
</dbReference>
<evidence type="ECO:0000313" key="5">
    <source>
        <dbReference type="Proteomes" id="UP000665020"/>
    </source>
</evidence>
<evidence type="ECO:0000256" key="3">
    <source>
        <dbReference type="PIRSR" id="PIRSR016184-1"/>
    </source>
</evidence>
<evidence type="ECO:0000256" key="1">
    <source>
        <dbReference type="ARBA" id="ARBA00008270"/>
    </source>
</evidence>
<dbReference type="AlphaFoldDB" id="A0A8A7KEG9"/>
<dbReference type="InterPro" id="IPR003719">
    <property type="entry name" value="Phenazine_PhzF-like"/>
</dbReference>
<evidence type="ECO:0000256" key="2">
    <source>
        <dbReference type="ARBA" id="ARBA00023235"/>
    </source>
</evidence>
<dbReference type="EMBL" id="CP046640">
    <property type="protein sequence ID" value="QTL97839.1"/>
    <property type="molecule type" value="Genomic_DNA"/>
</dbReference>
<dbReference type="KEGG" id="ifn:GM661_07475"/>
<name>A0A8A7KEG9_9FIRM</name>
<dbReference type="SUPFAM" id="SSF54506">
    <property type="entry name" value="Diaminopimelate epimerase-like"/>
    <property type="match status" value="1"/>
</dbReference>
<dbReference type="PANTHER" id="PTHR13774">
    <property type="entry name" value="PHENAZINE BIOSYNTHESIS PROTEIN"/>
    <property type="match status" value="1"/>
</dbReference>
<keyword evidence="2 4" id="KW-0413">Isomerase</keyword>
<sequence>MTNMIYKATAFTEDINGGNPAGVVLNADSLNEEQMLNIAKKIGYSETAFIMKSSKADFRIRFFTPVDEVDLCGHAIVATFNLLRDLSIINIGDYIQETKAGVLKIKIQERCIYMEQNTPEYFELIHKDEIENCFKSSVKNYISDMPIQVVSTGLKDIILPVKDLKTLFCLKPNIQKIEEISKKYNVVGIHAFSLDTINGCEAHTRNFAPRYGIDEESATGTSNGALACYLMNYLRNKFNGNFTIEQGYSMKRPSKIKVQLKYDGNKINEVYVGGSAVIISSNRYFP</sequence>
<dbReference type="GO" id="GO:0016853">
    <property type="term" value="F:isomerase activity"/>
    <property type="evidence" value="ECO:0007669"/>
    <property type="project" value="UniProtKB-KW"/>
</dbReference>
<dbReference type="Proteomes" id="UP000665020">
    <property type="component" value="Chromosome"/>
</dbReference>
<dbReference type="PIRSF" id="PIRSF016184">
    <property type="entry name" value="PhzC_PhzF"/>
    <property type="match status" value="1"/>
</dbReference>
<protein>
    <submittedName>
        <fullName evidence="4">PhzF family phenazine biosynthesis isomerase</fullName>
    </submittedName>
</protein>
<proteinExistence type="inferred from homology"/>
<gene>
    <name evidence="4" type="ORF">GM661_07475</name>
</gene>
<dbReference type="GO" id="GO:0005737">
    <property type="term" value="C:cytoplasm"/>
    <property type="evidence" value="ECO:0007669"/>
    <property type="project" value="TreeGrafter"/>
</dbReference>
<dbReference type="RefSeq" id="WP_125989651.1">
    <property type="nucleotide sequence ID" value="NZ_CP046640.1"/>
</dbReference>